<evidence type="ECO:0000313" key="6">
    <source>
        <dbReference type="EMBL" id="KDR07801.1"/>
    </source>
</evidence>
<accession>A0A067QH60</accession>
<dbReference type="GO" id="GO:0005739">
    <property type="term" value="C:mitochondrion"/>
    <property type="evidence" value="ECO:0007669"/>
    <property type="project" value="UniProtKB-SubCell"/>
</dbReference>
<dbReference type="InParanoid" id="A0A067QH60"/>
<evidence type="ECO:0000256" key="2">
    <source>
        <dbReference type="ARBA" id="ARBA00023128"/>
    </source>
</evidence>
<feature type="domain" description="Ribosomal protein mS38 C-terminal" evidence="5">
    <location>
        <begin position="140"/>
        <end position="173"/>
    </location>
</feature>
<dbReference type="Proteomes" id="UP000027135">
    <property type="component" value="Unassembled WGS sequence"/>
</dbReference>
<comment type="subcellular location">
    <subcellularLocation>
        <location evidence="1">Mitochondrion</location>
    </subcellularLocation>
</comment>
<dbReference type="STRING" id="136037.A0A067QH60"/>
<evidence type="ECO:0000256" key="4">
    <source>
        <dbReference type="ARBA" id="ARBA00035682"/>
    </source>
</evidence>
<evidence type="ECO:0000313" key="7">
    <source>
        <dbReference type="Proteomes" id="UP000027135"/>
    </source>
</evidence>
<dbReference type="EMBL" id="KK853408">
    <property type="protein sequence ID" value="KDR07801.1"/>
    <property type="molecule type" value="Genomic_DNA"/>
</dbReference>
<keyword evidence="7" id="KW-1185">Reference proteome</keyword>
<dbReference type="AlphaFoldDB" id="A0A067QH60"/>
<proteinExistence type="inferred from homology"/>
<protein>
    <recommendedName>
        <fullName evidence="4">Small ribosomal subunit protein mS38</fullName>
    </recommendedName>
</protein>
<evidence type="ECO:0000256" key="1">
    <source>
        <dbReference type="ARBA" id="ARBA00004173"/>
    </source>
</evidence>
<dbReference type="eggNOG" id="KOG0524">
    <property type="taxonomic scope" value="Eukaryota"/>
</dbReference>
<name>A0A067QH60_ZOONE</name>
<gene>
    <name evidence="6" type="ORF">L798_02431</name>
</gene>
<reference evidence="6 7" key="1">
    <citation type="journal article" date="2014" name="Nat. Commun.">
        <title>Molecular traces of alternative social organization in a termite genome.</title>
        <authorList>
            <person name="Terrapon N."/>
            <person name="Li C."/>
            <person name="Robertson H.M."/>
            <person name="Ji L."/>
            <person name="Meng X."/>
            <person name="Booth W."/>
            <person name="Chen Z."/>
            <person name="Childers C.P."/>
            <person name="Glastad K.M."/>
            <person name="Gokhale K."/>
            <person name="Gowin J."/>
            <person name="Gronenberg W."/>
            <person name="Hermansen R.A."/>
            <person name="Hu H."/>
            <person name="Hunt B.G."/>
            <person name="Huylmans A.K."/>
            <person name="Khalil S.M."/>
            <person name="Mitchell R.D."/>
            <person name="Munoz-Torres M.C."/>
            <person name="Mustard J.A."/>
            <person name="Pan H."/>
            <person name="Reese J.T."/>
            <person name="Scharf M.E."/>
            <person name="Sun F."/>
            <person name="Vogel H."/>
            <person name="Xiao J."/>
            <person name="Yang W."/>
            <person name="Yang Z."/>
            <person name="Yang Z."/>
            <person name="Zhou J."/>
            <person name="Zhu J."/>
            <person name="Brent C.S."/>
            <person name="Elsik C.G."/>
            <person name="Goodisman M.A."/>
            <person name="Liberles D.A."/>
            <person name="Roe R.M."/>
            <person name="Vargo E.L."/>
            <person name="Vilcinskas A."/>
            <person name="Wang J."/>
            <person name="Bornberg-Bauer E."/>
            <person name="Korb J."/>
            <person name="Zhang G."/>
            <person name="Liebig J."/>
        </authorList>
    </citation>
    <scope>NUCLEOTIDE SEQUENCE [LARGE SCALE GENOMIC DNA]</scope>
    <source>
        <tissue evidence="6">Whole organism</tissue>
    </source>
</reference>
<dbReference type="SMART" id="SM01155">
    <property type="entry name" value="DUF1713"/>
    <property type="match status" value="1"/>
</dbReference>
<keyword evidence="2" id="KW-0496">Mitochondrion</keyword>
<sequence>MLIIQKALNRSFSISRFICLGICHGHKYMHSSSTEFKINYDLLPCSKDYGSFQFTNGIQHKTEPVKLYSTSQRMSTVQLAHWHQLDLSDILNKYKARIELPVASTVNSFKLPPVRDIIITHYDPKHIIEAPTKGGLVEKQAARLIVIRRRKMKKHKLKKLRKKMKFEWAKVRQRRELRKEKAFQAQLIAQIKEAEKFDAEKYVAERLHEAHKVPLPRTWRGKRLPFFIIKEKLGIK</sequence>
<evidence type="ECO:0000259" key="5">
    <source>
        <dbReference type="SMART" id="SM01155"/>
    </source>
</evidence>
<evidence type="ECO:0000256" key="3">
    <source>
        <dbReference type="ARBA" id="ARBA00035647"/>
    </source>
</evidence>
<organism evidence="6 7">
    <name type="scientific">Zootermopsis nevadensis</name>
    <name type="common">Dampwood termite</name>
    <dbReference type="NCBI Taxonomy" id="136037"/>
    <lineage>
        <taxon>Eukaryota</taxon>
        <taxon>Metazoa</taxon>
        <taxon>Ecdysozoa</taxon>
        <taxon>Arthropoda</taxon>
        <taxon>Hexapoda</taxon>
        <taxon>Insecta</taxon>
        <taxon>Pterygota</taxon>
        <taxon>Neoptera</taxon>
        <taxon>Polyneoptera</taxon>
        <taxon>Dictyoptera</taxon>
        <taxon>Blattodea</taxon>
        <taxon>Blattoidea</taxon>
        <taxon>Termitoidae</taxon>
        <taxon>Termopsidae</taxon>
        <taxon>Zootermopsis</taxon>
    </lineage>
</organism>
<dbReference type="Pfam" id="PF08213">
    <property type="entry name" value="COX24_C"/>
    <property type="match status" value="1"/>
</dbReference>
<dbReference type="PANTHER" id="PTHR32035:SF3">
    <property type="entry name" value="SMALL RIBOSOMAL SUBUNIT PROTEIN MS38"/>
    <property type="match status" value="1"/>
</dbReference>
<comment type="similarity">
    <text evidence="3">Belongs to the mitochondrion-specific ribosomal protein mS38 family.</text>
</comment>
<dbReference type="PANTHER" id="PTHR32035">
    <property type="entry name" value="AURORA KINASE A-INTERACTING PROTEIN"/>
    <property type="match status" value="1"/>
</dbReference>
<dbReference type="InterPro" id="IPR013177">
    <property type="entry name" value="Ribosomal_mS38_C"/>
</dbReference>